<dbReference type="RefSeq" id="YP_009834689.1">
    <property type="nucleotide sequence ID" value="NC_048673.1"/>
</dbReference>
<accession>A0A223LDY1</accession>
<name>A0A223LDY1_9CAUD</name>
<sequence length="186" mass="20771">MKRKIVTLIGTRYPNEEYKQLMIRIGKAFSDRGYGARSGGAIGSDTLFLTEYDPALTIVYRPDDRPGCVNVKNHENYYEFELLASRVHGSGIGWEFMPIGHQELHARNVPQVMGLNLKSYSDLVVFCAEESIHGTVSGGTATAVKIARSLNIPTLNIMNPVQRSKLCKWLGIDDIPVLEKVDIFNL</sequence>
<dbReference type="Proteomes" id="UP000226092">
    <property type="component" value="Segment"/>
</dbReference>
<evidence type="ECO:0008006" key="3">
    <source>
        <dbReference type="Google" id="ProtNLM"/>
    </source>
</evidence>
<reference evidence="1 2" key="1">
    <citation type="submission" date="2017-07" db="EMBL/GenBank/DDBJ databases">
        <title>In vitro design and evaluation of phage cocktails against multidrug-resistant Aeromonas salmonicida.</title>
        <authorList>
            <person name="Chen L."/>
            <person name="Yuan S."/>
            <person name="Ma Y."/>
        </authorList>
    </citation>
    <scope>NUCLEOTIDE SEQUENCE [LARGE SCALE GENOMIC DNA]</scope>
</reference>
<proteinExistence type="predicted"/>
<protein>
    <recommendedName>
        <fullName evidence="3">DNA recombination-mediator protein A</fullName>
    </recommendedName>
</protein>
<dbReference type="Gene3D" id="3.40.50.450">
    <property type="match status" value="1"/>
</dbReference>
<evidence type="ECO:0000313" key="1">
    <source>
        <dbReference type="EMBL" id="ASU00163.1"/>
    </source>
</evidence>
<evidence type="ECO:0000313" key="2">
    <source>
        <dbReference type="Proteomes" id="UP000226092"/>
    </source>
</evidence>
<dbReference type="EMBL" id="MF448340">
    <property type="protein sequence ID" value="ASU00163.1"/>
    <property type="molecule type" value="Genomic_DNA"/>
</dbReference>
<dbReference type="KEGG" id="vg:55604756"/>
<organism evidence="1 2">
    <name type="scientific">Aeromonas phage AS-zj</name>
    <dbReference type="NCBI Taxonomy" id="2024208"/>
    <lineage>
        <taxon>Viruses</taxon>
        <taxon>Duplodnaviria</taxon>
        <taxon>Heunggongvirae</taxon>
        <taxon>Uroviricota</taxon>
        <taxon>Caudoviricetes</taxon>
        <taxon>Pantevenvirales</taxon>
        <taxon>Straboviridae</taxon>
        <taxon>Emmerichvirinae</taxon>
        <taxon>Ceceduovirus</taxon>
        <taxon>Ceceduovirus aszj</taxon>
    </lineage>
</organism>
<dbReference type="GeneID" id="55604756"/>
<keyword evidence="2" id="KW-1185">Reference proteome</keyword>